<evidence type="ECO:0000313" key="5">
    <source>
        <dbReference type="Proteomes" id="UP000198379"/>
    </source>
</evidence>
<keyword evidence="3" id="KW-0067">ATP-binding</keyword>
<dbReference type="GO" id="GO:0140662">
    <property type="term" value="F:ATP-dependent protein folding chaperone"/>
    <property type="evidence" value="ECO:0007669"/>
    <property type="project" value="InterPro"/>
</dbReference>
<keyword evidence="5" id="KW-1185">Reference proteome</keyword>
<evidence type="ECO:0000256" key="2">
    <source>
        <dbReference type="ARBA" id="ARBA00022741"/>
    </source>
</evidence>
<sequence>MKYINVGIDLGTTNSAIATYENGKVIIHKNPLNLKETLPSAVAMRKDKYIVGDKALSLLQTRPGIVQMNFKRLMGANARSLQKQIDPVRLSQAVIEELLRFRESGTSSAVVTIPASFDTIQSNATKEAARRAGLEEVVLLQEPIAACLAYANAEGTEFAKEDKWLVYDYGGGTFDVALVQMRNGILDVIDHEGDNYMGGKDIDQDIVRDLICKPIENETGKEKLYEQLIHQEDAAGMSSFISYAEEAKKILSLQNEYTFEVYSEQLDIDTDVTITKAEIDQIMMIHFNRSYHLIEKLLDKNNLSFEGINRIVLVGGTTYIPLIRKQLKEKSQTIVDTTMDPTTAIVLGAAYYAGSVETKLEEATPDQIETVKKNERVDLQLVYETQSNDEEELILGKTDSKKAKFYQITNVDGFDSGLKEFSNKFSAFVPLEKKMQNLFKVQLFDKRQQTIGSIQEVKISQGLYRINGQPLPADISIELDGDGGETLLESIFTKNKILPLKRSIYKKASKSILKNSGDKLIINILEGASGNSAASNLTIGYIEIRSDKMSQDLVKGLDIQLDFQISESRDLTINISIPSIGYSDFQVFNPSKNPINYDKIIAEIQSYINRINQEKYEEENTDNRESVIRELHSIQNELVTLYGVAIENQNDIQTDILYRIDDDKRTLVQRFDRLLNHRNILEELENLKAAKTHYLQNAAFADENQKVQFEDFLSKEHELINSNNKNLIKSKAAELEQLANDAFNNNPKRYQDIFFALLLKVRGDKIKDKKRWDELSMKGREVSKEGNYIELKYIVSEMAAICELPKRSASDSGPEISKKSLGIE</sequence>
<gene>
    <name evidence="4" type="ORF">SAMN06265376_11172</name>
</gene>
<evidence type="ECO:0000313" key="4">
    <source>
        <dbReference type="EMBL" id="SNS33057.1"/>
    </source>
</evidence>
<dbReference type="RefSeq" id="WP_089373823.1">
    <property type="nucleotide sequence ID" value="NZ_BMEP01000008.1"/>
</dbReference>
<dbReference type="Gene3D" id="3.30.420.40">
    <property type="match status" value="2"/>
</dbReference>
<accession>A0A239DKV8</accession>
<dbReference type="Gene3D" id="3.90.640.10">
    <property type="entry name" value="Actin, Chain A, domain 4"/>
    <property type="match status" value="1"/>
</dbReference>
<dbReference type="PROSITE" id="PS01036">
    <property type="entry name" value="HSP70_3"/>
    <property type="match status" value="1"/>
</dbReference>
<dbReference type="SUPFAM" id="SSF53067">
    <property type="entry name" value="Actin-like ATPase domain"/>
    <property type="match status" value="2"/>
</dbReference>
<dbReference type="Pfam" id="PF00012">
    <property type="entry name" value="HSP70"/>
    <property type="match status" value="1"/>
</dbReference>
<dbReference type="OrthoDB" id="9766019at2"/>
<proteinExistence type="inferred from homology"/>
<keyword evidence="2" id="KW-0547">Nucleotide-binding</keyword>
<reference evidence="4 5" key="1">
    <citation type="submission" date="2017-06" db="EMBL/GenBank/DDBJ databases">
        <authorList>
            <person name="Kim H.J."/>
            <person name="Triplett B.A."/>
        </authorList>
    </citation>
    <scope>NUCLEOTIDE SEQUENCE [LARGE SCALE GENOMIC DNA]</scope>
    <source>
        <strain evidence="4 5">DSM 25597</strain>
    </source>
</reference>
<dbReference type="PRINTS" id="PR00301">
    <property type="entry name" value="HEATSHOCK70"/>
</dbReference>
<dbReference type="InterPro" id="IPR043129">
    <property type="entry name" value="ATPase_NBD"/>
</dbReference>
<dbReference type="EMBL" id="FZNY01000011">
    <property type="protein sequence ID" value="SNS33057.1"/>
    <property type="molecule type" value="Genomic_DNA"/>
</dbReference>
<dbReference type="InterPro" id="IPR013126">
    <property type="entry name" value="Hsp_70_fam"/>
</dbReference>
<organism evidence="4 5">
    <name type="scientific">Dokdonia pacifica</name>
    <dbReference type="NCBI Taxonomy" id="1627892"/>
    <lineage>
        <taxon>Bacteria</taxon>
        <taxon>Pseudomonadati</taxon>
        <taxon>Bacteroidota</taxon>
        <taxon>Flavobacteriia</taxon>
        <taxon>Flavobacteriales</taxon>
        <taxon>Flavobacteriaceae</taxon>
        <taxon>Dokdonia</taxon>
    </lineage>
</organism>
<dbReference type="PANTHER" id="PTHR19375">
    <property type="entry name" value="HEAT SHOCK PROTEIN 70KDA"/>
    <property type="match status" value="1"/>
</dbReference>
<dbReference type="Proteomes" id="UP000198379">
    <property type="component" value="Unassembled WGS sequence"/>
</dbReference>
<comment type="similarity">
    <text evidence="1">Belongs to the heat shock protein 70 family.</text>
</comment>
<dbReference type="InterPro" id="IPR018181">
    <property type="entry name" value="Heat_shock_70_CS"/>
</dbReference>
<dbReference type="GO" id="GO:0005524">
    <property type="term" value="F:ATP binding"/>
    <property type="evidence" value="ECO:0007669"/>
    <property type="project" value="UniProtKB-KW"/>
</dbReference>
<dbReference type="FunFam" id="3.30.420.40:FF:000028">
    <property type="entry name" value="heat shock 70 kDa protein-like"/>
    <property type="match status" value="1"/>
</dbReference>
<protein>
    <submittedName>
        <fullName evidence="4">Molecular chaperone DnaK</fullName>
    </submittedName>
</protein>
<dbReference type="PROSITE" id="PS00297">
    <property type="entry name" value="HSP70_1"/>
    <property type="match status" value="1"/>
</dbReference>
<evidence type="ECO:0000256" key="3">
    <source>
        <dbReference type="ARBA" id="ARBA00022840"/>
    </source>
</evidence>
<name>A0A239DKV8_9FLAO</name>
<evidence type="ECO:0000256" key="1">
    <source>
        <dbReference type="ARBA" id="ARBA00007381"/>
    </source>
</evidence>
<dbReference type="AlphaFoldDB" id="A0A239DKV8"/>